<dbReference type="Proteomes" id="UP001295794">
    <property type="component" value="Unassembled WGS sequence"/>
</dbReference>
<keyword evidence="1" id="KW-0175">Coiled coil</keyword>
<dbReference type="Pfam" id="PF00855">
    <property type="entry name" value="PWWP"/>
    <property type="match status" value="1"/>
</dbReference>
<protein>
    <recommendedName>
        <fullName evidence="3">PWWP domain-containing protein</fullName>
    </recommendedName>
</protein>
<evidence type="ECO:0000313" key="4">
    <source>
        <dbReference type="EMBL" id="CAK5282681.1"/>
    </source>
</evidence>
<feature type="compositionally biased region" description="Polar residues" evidence="2">
    <location>
        <begin position="148"/>
        <end position="158"/>
    </location>
</feature>
<keyword evidence="5" id="KW-1185">Reference proteome</keyword>
<evidence type="ECO:0000256" key="2">
    <source>
        <dbReference type="SAM" id="MobiDB-lite"/>
    </source>
</evidence>
<feature type="region of interest" description="Disordered" evidence="2">
    <location>
        <begin position="141"/>
        <end position="288"/>
    </location>
</feature>
<organism evidence="4 5">
    <name type="scientific">Mycena citricolor</name>
    <dbReference type="NCBI Taxonomy" id="2018698"/>
    <lineage>
        <taxon>Eukaryota</taxon>
        <taxon>Fungi</taxon>
        <taxon>Dikarya</taxon>
        <taxon>Basidiomycota</taxon>
        <taxon>Agaricomycotina</taxon>
        <taxon>Agaricomycetes</taxon>
        <taxon>Agaricomycetidae</taxon>
        <taxon>Agaricales</taxon>
        <taxon>Marasmiineae</taxon>
        <taxon>Mycenaceae</taxon>
        <taxon>Mycena</taxon>
    </lineage>
</organism>
<dbReference type="Gene3D" id="2.30.30.140">
    <property type="match status" value="1"/>
</dbReference>
<feature type="coiled-coil region" evidence="1">
    <location>
        <begin position="366"/>
        <end position="414"/>
    </location>
</feature>
<name>A0AAD2HV22_9AGAR</name>
<evidence type="ECO:0000313" key="5">
    <source>
        <dbReference type="Proteomes" id="UP001295794"/>
    </source>
</evidence>
<feature type="compositionally biased region" description="Low complexity" evidence="2">
    <location>
        <begin position="165"/>
        <end position="179"/>
    </location>
</feature>
<sequence>MSDRNRSRHIRNQRARRKLKSGDYPVLPAGTVVMARMRGHQEWPGMVVDTDTLPDSVLVKHPGANKIAFPVRYFPRGEHGWIFPPDLRVLPRTEIRAFLKGVKDGTRRPVKLLLQAYEAADEPKEWLRRIEVLLSYLPTDEEGGGIAKSSTTAQQSAKNKGRGNAESASAPVASSSKRSVTPRPTLSARPKPVIRPTAKRGMSSTPVPSLKPTLKPPRRPSQAASGSRPKKPRKPPAEVHIESNANAEVPTVSAKDDEPAGDVDPDNANDAETKEGLTATTSLPPDVPFPTTKTATYLSLAQLTQAVLAFDQLAAELVVLKEQHRAACSAHDLGQLRREALEASVVAATEVRTQREAKETVVRGRAEGREAELEEKDQRIRAAQERVEVGKKRRAQLEVENQEMRTAFEGLQNAGSKRQKVE</sequence>
<feature type="domain" description="PWWP" evidence="3">
    <location>
        <begin position="29"/>
        <end position="95"/>
    </location>
</feature>
<feature type="compositionally biased region" description="Basic residues" evidence="2">
    <location>
        <begin position="1"/>
        <end position="19"/>
    </location>
</feature>
<feature type="region of interest" description="Disordered" evidence="2">
    <location>
        <begin position="1"/>
        <end position="21"/>
    </location>
</feature>
<feature type="compositionally biased region" description="Acidic residues" evidence="2">
    <location>
        <begin position="259"/>
        <end position="269"/>
    </location>
</feature>
<evidence type="ECO:0000259" key="3">
    <source>
        <dbReference type="PROSITE" id="PS50812"/>
    </source>
</evidence>
<gene>
    <name evidence="4" type="ORF">MYCIT1_LOCUS34636</name>
</gene>
<dbReference type="EMBL" id="CAVNYO010000460">
    <property type="protein sequence ID" value="CAK5282681.1"/>
    <property type="molecule type" value="Genomic_DNA"/>
</dbReference>
<dbReference type="InterPro" id="IPR000313">
    <property type="entry name" value="PWWP_dom"/>
</dbReference>
<comment type="caution">
    <text evidence="4">The sequence shown here is derived from an EMBL/GenBank/DDBJ whole genome shotgun (WGS) entry which is preliminary data.</text>
</comment>
<dbReference type="AlphaFoldDB" id="A0AAD2HV22"/>
<dbReference type="SUPFAM" id="SSF63748">
    <property type="entry name" value="Tudor/PWWP/MBT"/>
    <property type="match status" value="1"/>
</dbReference>
<proteinExistence type="predicted"/>
<evidence type="ECO:0000256" key="1">
    <source>
        <dbReference type="SAM" id="Coils"/>
    </source>
</evidence>
<dbReference type="PROSITE" id="PS50812">
    <property type="entry name" value="PWWP"/>
    <property type="match status" value="1"/>
</dbReference>
<reference evidence="4" key="1">
    <citation type="submission" date="2023-11" db="EMBL/GenBank/DDBJ databases">
        <authorList>
            <person name="De Vega J J."/>
            <person name="De Vega J J."/>
        </authorList>
    </citation>
    <scope>NUCLEOTIDE SEQUENCE</scope>
</reference>
<accession>A0AAD2HV22</accession>